<protein>
    <submittedName>
        <fullName evidence="1">Uncharacterized protein</fullName>
    </submittedName>
</protein>
<comment type="caution">
    <text evidence="1">The sequence shown here is derived from an EMBL/GenBank/DDBJ whole genome shotgun (WGS) entry which is preliminary data.</text>
</comment>
<reference evidence="1 2" key="1">
    <citation type="submission" date="2019-03" db="EMBL/GenBank/DDBJ databases">
        <title>Genomic Encyclopedia of Type Strains, Phase IV (KMG-IV): sequencing the most valuable type-strain genomes for metagenomic binning, comparative biology and taxonomic classification.</title>
        <authorList>
            <person name="Goeker M."/>
        </authorList>
    </citation>
    <scope>NUCLEOTIDE SEQUENCE [LARGE SCALE GENOMIC DNA]</scope>
    <source>
        <strain evidence="1 2">DSM 4868</strain>
    </source>
</reference>
<accession>A0A4R2KF76</accession>
<dbReference type="OrthoDB" id="8080408at2"/>
<dbReference type="Proteomes" id="UP000295142">
    <property type="component" value="Unassembled WGS sequence"/>
</dbReference>
<dbReference type="AlphaFoldDB" id="A0A4R2KF76"/>
<evidence type="ECO:0000313" key="1">
    <source>
        <dbReference type="EMBL" id="TCO69006.1"/>
    </source>
</evidence>
<keyword evidence="2" id="KW-1185">Reference proteome</keyword>
<dbReference type="EMBL" id="SLWW01000019">
    <property type="protein sequence ID" value="TCO69006.1"/>
    <property type="molecule type" value="Genomic_DNA"/>
</dbReference>
<evidence type="ECO:0000313" key="2">
    <source>
        <dbReference type="Proteomes" id="UP000295142"/>
    </source>
</evidence>
<gene>
    <name evidence="1" type="ORF">EV655_1192</name>
</gene>
<sequence length="175" mass="18606">MGYQTRLRIFGADGNEIPIPEGAGRGLSMSQSAIAAAQKIRRDIYATAHNLSDPAFQKYAVEIYCTDQDLPALGGVWPGDVITIHSIQSISERMSASGAMILSREPVHGTVKAFNAAGAVVAHTETAVPGGVEVSAPGAVRVKYRPILHIMVFDKGGDEREIEASISWSLSGEEV</sequence>
<dbReference type="RefSeq" id="WP_132546558.1">
    <property type="nucleotide sequence ID" value="NZ_SLWW01000019.1"/>
</dbReference>
<proteinExistence type="predicted"/>
<organism evidence="1 2">
    <name type="scientific">Rhodovulum euryhalinum</name>
    <dbReference type="NCBI Taxonomy" id="35805"/>
    <lineage>
        <taxon>Bacteria</taxon>
        <taxon>Pseudomonadati</taxon>
        <taxon>Pseudomonadota</taxon>
        <taxon>Alphaproteobacteria</taxon>
        <taxon>Rhodobacterales</taxon>
        <taxon>Paracoccaceae</taxon>
        <taxon>Rhodovulum</taxon>
    </lineage>
</organism>
<name>A0A4R2KF76_9RHOB</name>